<dbReference type="InterPro" id="IPR023803">
    <property type="entry name" value="Ribosomal_bS16_dom_sf"/>
</dbReference>
<dbReference type="InterPro" id="IPR000307">
    <property type="entry name" value="Ribosomal_bS16"/>
</dbReference>
<dbReference type="HAMAP" id="MF_00385">
    <property type="entry name" value="Ribosomal_bS16"/>
    <property type="match status" value="1"/>
</dbReference>
<dbReference type="InterPro" id="IPR020592">
    <property type="entry name" value="Ribosomal_bS16_CS"/>
</dbReference>
<evidence type="ECO:0000313" key="4">
    <source>
        <dbReference type="EMBL" id="HGE99559.1"/>
    </source>
</evidence>
<protein>
    <recommendedName>
        <fullName evidence="3">Small ribosomal subunit protein bS16</fullName>
    </recommendedName>
</protein>
<dbReference type="EMBL" id="DTMQ01000039">
    <property type="protein sequence ID" value="HGE99559.1"/>
    <property type="molecule type" value="Genomic_DNA"/>
</dbReference>
<evidence type="ECO:0000256" key="2">
    <source>
        <dbReference type="ARBA" id="ARBA00023274"/>
    </source>
</evidence>
<proteinExistence type="inferred from homology"/>
<dbReference type="GO" id="GO:0005737">
    <property type="term" value="C:cytoplasm"/>
    <property type="evidence" value="ECO:0007669"/>
    <property type="project" value="UniProtKB-ARBA"/>
</dbReference>
<dbReference type="PANTHER" id="PTHR12919">
    <property type="entry name" value="30S RIBOSOMAL PROTEIN S16"/>
    <property type="match status" value="1"/>
</dbReference>
<dbReference type="GO" id="GO:0006412">
    <property type="term" value="P:translation"/>
    <property type="evidence" value="ECO:0007669"/>
    <property type="project" value="UniProtKB-UniRule"/>
</dbReference>
<dbReference type="SUPFAM" id="SSF54565">
    <property type="entry name" value="Ribosomal protein S16"/>
    <property type="match status" value="1"/>
</dbReference>
<evidence type="ECO:0000256" key="3">
    <source>
        <dbReference type="HAMAP-Rule" id="MF_00385"/>
    </source>
</evidence>
<keyword evidence="1 3" id="KW-0689">Ribosomal protein</keyword>
<dbReference type="GO" id="GO:0015935">
    <property type="term" value="C:small ribosomal subunit"/>
    <property type="evidence" value="ECO:0007669"/>
    <property type="project" value="TreeGrafter"/>
</dbReference>
<name>A0A7C3Z3B0_UNCW3</name>
<keyword evidence="2 3" id="KW-0687">Ribonucleoprotein</keyword>
<organism evidence="4">
    <name type="scientific">candidate division WOR-3 bacterium</name>
    <dbReference type="NCBI Taxonomy" id="2052148"/>
    <lineage>
        <taxon>Bacteria</taxon>
        <taxon>Bacteria division WOR-3</taxon>
    </lineage>
</organism>
<dbReference type="AlphaFoldDB" id="A0A7C3Z3B0"/>
<dbReference type="Pfam" id="PF00886">
    <property type="entry name" value="Ribosomal_S16"/>
    <property type="match status" value="1"/>
</dbReference>
<comment type="caution">
    <text evidence="4">The sequence shown here is derived from an EMBL/GenBank/DDBJ whole genome shotgun (WGS) entry which is preliminary data.</text>
</comment>
<dbReference type="Gene3D" id="3.30.1320.10">
    <property type="match status" value="1"/>
</dbReference>
<evidence type="ECO:0000256" key="1">
    <source>
        <dbReference type="ARBA" id="ARBA00022980"/>
    </source>
</evidence>
<dbReference type="PROSITE" id="PS00732">
    <property type="entry name" value="RIBOSOMAL_S16"/>
    <property type="match status" value="1"/>
</dbReference>
<dbReference type="GO" id="GO:0003735">
    <property type="term" value="F:structural constituent of ribosome"/>
    <property type="evidence" value="ECO:0007669"/>
    <property type="project" value="InterPro"/>
</dbReference>
<dbReference type="NCBIfam" id="TIGR00002">
    <property type="entry name" value="S16"/>
    <property type="match status" value="1"/>
</dbReference>
<reference evidence="4" key="1">
    <citation type="journal article" date="2020" name="mSystems">
        <title>Genome- and Community-Level Interaction Insights into Carbon Utilization and Element Cycling Functions of Hydrothermarchaeota in Hydrothermal Sediment.</title>
        <authorList>
            <person name="Zhou Z."/>
            <person name="Liu Y."/>
            <person name="Xu W."/>
            <person name="Pan J."/>
            <person name="Luo Z.H."/>
            <person name="Li M."/>
        </authorList>
    </citation>
    <scope>NUCLEOTIDE SEQUENCE [LARGE SCALE GENOMIC DNA]</scope>
    <source>
        <strain evidence="4">SpSt-906</strain>
    </source>
</reference>
<sequence>MVKIRLTRMGRRNAPFYRIVVTDSRRARDGKYIEAVGYYNPQKGECKIDTERVRYWLSCGARPTDIVNRLLKKIKNMEVNYDAA</sequence>
<comment type="similarity">
    <text evidence="3">Belongs to the bacterial ribosomal protein bS16 family.</text>
</comment>
<dbReference type="PANTHER" id="PTHR12919:SF20">
    <property type="entry name" value="SMALL RIBOSOMAL SUBUNIT PROTEIN BS16M"/>
    <property type="match status" value="1"/>
</dbReference>
<accession>A0A7C3Z3B0</accession>
<gene>
    <name evidence="3" type="primary">rpsP</name>
    <name evidence="4" type="ORF">ENX07_05775</name>
</gene>